<feature type="transmembrane region" description="Helical" evidence="1">
    <location>
        <begin position="36"/>
        <end position="58"/>
    </location>
</feature>
<proteinExistence type="predicted"/>
<keyword evidence="1" id="KW-0812">Transmembrane</keyword>
<name>A0AA88DPV2_FICCA</name>
<comment type="caution">
    <text evidence="2">The sequence shown here is derived from an EMBL/GenBank/DDBJ whole genome shotgun (WGS) entry which is preliminary data.</text>
</comment>
<organism evidence="2 3">
    <name type="scientific">Ficus carica</name>
    <name type="common">Common fig</name>
    <dbReference type="NCBI Taxonomy" id="3494"/>
    <lineage>
        <taxon>Eukaryota</taxon>
        <taxon>Viridiplantae</taxon>
        <taxon>Streptophyta</taxon>
        <taxon>Embryophyta</taxon>
        <taxon>Tracheophyta</taxon>
        <taxon>Spermatophyta</taxon>
        <taxon>Magnoliopsida</taxon>
        <taxon>eudicotyledons</taxon>
        <taxon>Gunneridae</taxon>
        <taxon>Pentapetalae</taxon>
        <taxon>rosids</taxon>
        <taxon>fabids</taxon>
        <taxon>Rosales</taxon>
        <taxon>Moraceae</taxon>
        <taxon>Ficeae</taxon>
        <taxon>Ficus</taxon>
    </lineage>
</organism>
<sequence length="75" mass="7889">MIHCVTGVSQTPRARSTNPGVELVALWSCKVNRCSIYISNVLISLNMILCIITSMFIIPGGTGPSGHGGSSGVER</sequence>
<accession>A0AA88DPV2</accession>
<gene>
    <name evidence="2" type="ORF">TIFTF001_028343</name>
</gene>
<reference evidence="2" key="1">
    <citation type="submission" date="2023-07" db="EMBL/GenBank/DDBJ databases">
        <title>draft genome sequence of fig (Ficus carica).</title>
        <authorList>
            <person name="Takahashi T."/>
            <person name="Nishimura K."/>
        </authorList>
    </citation>
    <scope>NUCLEOTIDE SEQUENCE</scope>
</reference>
<protein>
    <submittedName>
        <fullName evidence="2">Uncharacterized protein</fullName>
    </submittedName>
</protein>
<dbReference type="AlphaFoldDB" id="A0AA88DPV2"/>
<evidence type="ECO:0000256" key="1">
    <source>
        <dbReference type="SAM" id="Phobius"/>
    </source>
</evidence>
<evidence type="ECO:0000313" key="2">
    <source>
        <dbReference type="EMBL" id="GMN59251.1"/>
    </source>
</evidence>
<keyword evidence="1" id="KW-0472">Membrane</keyword>
<keyword evidence="1" id="KW-1133">Transmembrane helix</keyword>
<evidence type="ECO:0000313" key="3">
    <source>
        <dbReference type="Proteomes" id="UP001187192"/>
    </source>
</evidence>
<dbReference type="Proteomes" id="UP001187192">
    <property type="component" value="Unassembled WGS sequence"/>
</dbReference>
<keyword evidence="3" id="KW-1185">Reference proteome</keyword>
<dbReference type="EMBL" id="BTGU01000085">
    <property type="protein sequence ID" value="GMN59251.1"/>
    <property type="molecule type" value="Genomic_DNA"/>
</dbReference>